<dbReference type="GO" id="GO:0003677">
    <property type="term" value="F:DNA binding"/>
    <property type="evidence" value="ECO:0007669"/>
    <property type="project" value="UniProtKB-UniRule"/>
</dbReference>
<protein>
    <recommendedName>
        <fullName evidence="4 16">Crossover junction endonuclease MUS81</fullName>
        <ecNumber evidence="16">3.1.22.-</ecNumber>
    </recommendedName>
</protein>
<keyword evidence="14" id="KW-0469">Meiosis</keyword>
<dbReference type="GO" id="GO:0048257">
    <property type="term" value="F:3'-flap endonuclease activity"/>
    <property type="evidence" value="ECO:0007669"/>
    <property type="project" value="TreeGrafter"/>
</dbReference>
<dbReference type="SUPFAM" id="SSF52980">
    <property type="entry name" value="Restriction endonuclease-like"/>
    <property type="match status" value="1"/>
</dbReference>
<keyword evidence="13 16" id="KW-0539">Nucleus</keyword>
<dbReference type="Proteomes" id="UP000473826">
    <property type="component" value="Unassembled WGS sequence"/>
</dbReference>
<keyword evidence="7 16" id="KW-0255">Endonuclease</keyword>
<evidence type="ECO:0000256" key="9">
    <source>
        <dbReference type="ARBA" id="ARBA00022801"/>
    </source>
</evidence>
<evidence type="ECO:0000256" key="8">
    <source>
        <dbReference type="ARBA" id="ARBA00022763"/>
    </source>
</evidence>
<evidence type="ECO:0000313" key="19">
    <source>
        <dbReference type="EMBL" id="TXT13677.1"/>
    </source>
</evidence>
<feature type="domain" description="ERCC4" evidence="18">
    <location>
        <begin position="194"/>
        <end position="295"/>
    </location>
</feature>
<dbReference type="SMART" id="SM00891">
    <property type="entry name" value="ERCC4"/>
    <property type="match status" value="1"/>
</dbReference>
<dbReference type="InterPro" id="IPR011335">
    <property type="entry name" value="Restrct_endonuc-II-like"/>
</dbReference>
<evidence type="ECO:0000256" key="6">
    <source>
        <dbReference type="ARBA" id="ARBA00022723"/>
    </source>
</evidence>
<dbReference type="GO" id="GO:0031573">
    <property type="term" value="P:mitotic intra-S DNA damage checkpoint signaling"/>
    <property type="evidence" value="ECO:0007669"/>
    <property type="project" value="TreeGrafter"/>
</dbReference>
<dbReference type="PANTHER" id="PTHR13451:SF0">
    <property type="entry name" value="CROSSOVER JUNCTION ENDONUCLEASE MUS81"/>
    <property type="match status" value="1"/>
</dbReference>
<name>A0A7D8ZYD3_VANHU</name>
<evidence type="ECO:0000256" key="13">
    <source>
        <dbReference type="ARBA" id="ARBA00023242"/>
    </source>
</evidence>
<dbReference type="InterPro" id="IPR033309">
    <property type="entry name" value="Mus81"/>
</dbReference>
<evidence type="ECO:0000256" key="17">
    <source>
        <dbReference type="SAM" id="MobiDB-lite"/>
    </source>
</evidence>
<keyword evidence="9 16" id="KW-0378">Hydrolase</keyword>
<evidence type="ECO:0000256" key="12">
    <source>
        <dbReference type="ARBA" id="ARBA00023204"/>
    </source>
</evidence>
<comment type="caution">
    <text evidence="19">The sequence shown here is derived from an EMBL/GenBank/DDBJ whole genome shotgun (WGS) entry which is preliminary data.</text>
</comment>
<dbReference type="InterPro" id="IPR006166">
    <property type="entry name" value="ERCC4_domain"/>
</dbReference>
<reference evidence="19 20" key="1">
    <citation type="journal article" date="2019" name="PLoS Genet.">
        <title>Convergent evolution of linked mating-type loci in basidiomycete fungi.</title>
        <authorList>
            <person name="Sun S."/>
            <person name="Coelho M.A."/>
            <person name="Heitman J."/>
            <person name="Nowrousian M."/>
        </authorList>
    </citation>
    <scope>NUCLEOTIDE SEQUENCE [LARGE SCALE GENOMIC DNA]</scope>
    <source>
        <strain evidence="19 20">CBS 4282</strain>
    </source>
</reference>
<evidence type="ECO:0000256" key="5">
    <source>
        <dbReference type="ARBA" id="ARBA00022722"/>
    </source>
</evidence>
<dbReference type="EC" id="3.1.22.-" evidence="16"/>
<gene>
    <name evidence="19" type="ORF">VHUM_01044</name>
</gene>
<dbReference type="GO" id="GO:0048476">
    <property type="term" value="C:Holliday junction resolvase complex"/>
    <property type="evidence" value="ECO:0007669"/>
    <property type="project" value="UniProtKB-UniRule"/>
</dbReference>
<dbReference type="InterPro" id="IPR042530">
    <property type="entry name" value="EME1/EME2_C"/>
</dbReference>
<evidence type="ECO:0000256" key="14">
    <source>
        <dbReference type="ARBA" id="ARBA00023254"/>
    </source>
</evidence>
<dbReference type="GO" id="GO:0006308">
    <property type="term" value="P:DNA catabolic process"/>
    <property type="evidence" value="ECO:0007669"/>
    <property type="project" value="UniProtKB-UniRule"/>
</dbReference>
<keyword evidence="10 16" id="KW-0460">Magnesium</keyword>
<keyword evidence="20" id="KW-1185">Reference proteome</keyword>
<evidence type="ECO:0000256" key="11">
    <source>
        <dbReference type="ARBA" id="ARBA00023172"/>
    </source>
</evidence>
<evidence type="ECO:0000259" key="18">
    <source>
        <dbReference type="SMART" id="SM00891"/>
    </source>
</evidence>
<evidence type="ECO:0000313" key="20">
    <source>
        <dbReference type="Proteomes" id="UP000473826"/>
    </source>
</evidence>
<evidence type="ECO:0000256" key="2">
    <source>
        <dbReference type="ARBA" id="ARBA00004123"/>
    </source>
</evidence>
<keyword evidence="5 16" id="KW-0540">Nuclease</keyword>
<evidence type="ECO:0000256" key="1">
    <source>
        <dbReference type="ARBA" id="ARBA00001946"/>
    </source>
</evidence>
<keyword evidence="12 16" id="KW-0234">DNA repair</keyword>
<dbReference type="GO" id="GO:0005634">
    <property type="term" value="C:nucleus"/>
    <property type="evidence" value="ECO:0007669"/>
    <property type="project" value="UniProtKB-SubCell"/>
</dbReference>
<comment type="subunit">
    <text evidence="16">Interacts with EME1.</text>
</comment>
<comment type="cofactor">
    <cofactor evidence="1 16">
        <name>Mg(2+)</name>
        <dbReference type="ChEBI" id="CHEBI:18420"/>
    </cofactor>
</comment>
<feature type="region of interest" description="Disordered" evidence="17">
    <location>
        <begin position="16"/>
        <end position="38"/>
    </location>
</feature>
<dbReference type="GO" id="GO:0000712">
    <property type="term" value="P:resolution of meiotic recombination intermediates"/>
    <property type="evidence" value="ECO:0007669"/>
    <property type="project" value="TreeGrafter"/>
</dbReference>
<dbReference type="InterPro" id="IPR047416">
    <property type="entry name" value="XPF_nuclease_Mus81"/>
</dbReference>
<dbReference type="GO" id="GO:0000727">
    <property type="term" value="P:double-strand break repair via break-induced replication"/>
    <property type="evidence" value="ECO:0007669"/>
    <property type="project" value="UniProtKB-UniRule"/>
</dbReference>
<evidence type="ECO:0000256" key="4">
    <source>
        <dbReference type="ARBA" id="ARBA00017114"/>
    </source>
</evidence>
<keyword evidence="6 16" id="KW-0479">Metal-binding</keyword>
<dbReference type="GO" id="GO:0008821">
    <property type="term" value="F:crossover junction DNA endonuclease activity"/>
    <property type="evidence" value="ECO:0007669"/>
    <property type="project" value="UniProtKB-UniRule"/>
</dbReference>
<dbReference type="GO" id="GO:0046872">
    <property type="term" value="F:metal ion binding"/>
    <property type="evidence" value="ECO:0007669"/>
    <property type="project" value="UniProtKB-UniRule"/>
</dbReference>
<comment type="function">
    <text evidence="15 16">Interacts with EME1 to form a DNA structure-specific endonuclease with substrate preference for branched DNA structures with a 5'-end at the branch nick. Typical substrates include 3'-flap structures, D-loops, replication forks and nicked Holliday junctions. May be required in mitosis for the processing of stalled or collapsed replication fork intermediates. May be required in meiosis for the repair of meiosis-specific double strand breaks subsequent to single-end invasion (SEI).</text>
</comment>
<dbReference type="OrthoDB" id="5963188at2759"/>
<evidence type="ECO:0000256" key="10">
    <source>
        <dbReference type="ARBA" id="ARBA00022842"/>
    </source>
</evidence>
<comment type="subcellular location">
    <subcellularLocation>
        <location evidence="2 16">Nucleus</location>
    </subcellularLocation>
</comment>
<dbReference type="FunFam" id="3.40.50.10130:FF:000005">
    <property type="entry name" value="crossover junction endonuclease MUS81 isoform X1"/>
    <property type="match status" value="1"/>
</dbReference>
<evidence type="ECO:0000256" key="3">
    <source>
        <dbReference type="ARBA" id="ARBA00010015"/>
    </source>
</evidence>
<dbReference type="AlphaFoldDB" id="A0A7D8ZYD3"/>
<dbReference type="Pfam" id="PF02732">
    <property type="entry name" value="ERCC4"/>
    <property type="match status" value="1"/>
</dbReference>
<comment type="similarity">
    <text evidence="3 16">Belongs to the XPF family.</text>
</comment>
<sequence>MHPEFASLPKLLPLARREESVPSPGPSESTARAPSPRPVATRSGVFGFWYIDAKGKRVDSVHSARLRLDPEEFIALRQIEFRESQRTHPITAQLRLIADAPTVAADGVATLMAFIIEDGAPPKCSRFDDNVAAPSTSGVPPTAAHSAPLAKAASTSTLAPRLSSQLPRLGEVREAPSFSPADAITFPHGSYEVVLILDTREVESRSNRDKIATALSAKGVKVETRALRMGDMCWVARRRDGTGGEEDECVLDFVVERKRLDDLCSSIIDGRYNEQCFRLSQSGIGKVFYVIEDFNLGERMELHAAKIMTAKAEIQMISGFFLKETHKLSDTIDFLATMTTVIEGTHRDLAMIPPRFISRTSYSSLQATLRKTYPDTAFLTSFDSYQALNDKSGSRTVYETLARMLLCVKGMSPERVAAVLDKWDTPMVLFEAMRIRHAEGARTEGRKTRSPQMMFADEVSGEGRRKIGDAQSAAVSFRVILRAATSYKTDVPALEGTVGGRGGVSTTGGTITTRCDQVPAWHTLICTCRWHCCFVVDFVYVTERARGGLDNAVVGIVRERLKPE</sequence>
<evidence type="ECO:0000256" key="15">
    <source>
        <dbReference type="ARBA" id="ARBA00058015"/>
    </source>
</evidence>
<organism evidence="19 20">
    <name type="scientific">Vanrija humicola</name>
    <name type="common">Yeast</name>
    <name type="synonym">Cryptococcus humicola</name>
    <dbReference type="NCBI Taxonomy" id="5417"/>
    <lineage>
        <taxon>Eukaryota</taxon>
        <taxon>Fungi</taxon>
        <taxon>Dikarya</taxon>
        <taxon>Basidiomycota</taxon>
        <taxon>Agaricomycotina</taxon>
        <taxon>Tremellomycetes</taxon>
        <taxon>Trichosporonales</taxon>
        <taxon>Trichosporonaceae</taxon>
        <taxon>Vanrija</taxon>
    </lineage>
</organism>
<dbReference type="Gene3D" id="1.10.150.670">
    <property type="entry name" value="Crossover junction endonuclease EME1, DNA-binding domain"/>
    <property type="match status" value="1"/>
</dbReference>
<keyword evidence="11 16" id="KW-0233">DNA recombination</keyword>
<accession>A0A7D8ZYD3</accession>
<dbReference type="CDD" id="cd20074">
    <property type="entry name" value="XPF_nuclease_Mus81"/>
    <property type="match status" value="1"/>
</dbReference>
<dbReference type="Gene3D" id="3.40.50.10130">
    <property type="match status" value="1"/>
</dbReference>
<dbReference type="EMBL" id="QKWK01000002">
    <property type="protein sequence ID" value="TXT13677.1"/>
    <property type="molecule type" value="Genomic_DNA"/>
</dbReference>
<dbReference type="PANTHER" id="PTHR13451">
    <property type="entry name" value="CLASS II CROSSOVER JUNCTION ENDONUCLEASE MUS81"/>
    <property type="match status" value="1"/>
</dbReference>
<keyword evidence="8 16" id="KW-0227">DNA damage</keyword>
<evidence type="ECO:0000256" key="7">
    <source>
        <dbReference type="ARBA" id="ARBA00022759"/>
    </source>
</evidence>
<proteinExistence type="inferred from homology"/>
<evidence type="ECO:0000256" key="16">
    <source>
        <dbReference type="RuleBase" id="RU369042"/>
    </source>
</evidence>